<proteinExistence type="predicted"/>
<comment type="caution">
    <text evidence="1">The sequence shown here is derived from an EMBL/GenBank/DDBJ whole genome shotgun (WGS) entry which is preliminary data.</text>
</comment>
<dbReference type="Proteomes" id="UP000240830">
    <property type="component" value="Unassembled WGS sequence"/>
</dbReference>
<name>A0A2H9TNW6_9FUNG</name>
<evidence type="ECO:0000313" key="2">
    <source>
        <dbReference type="Proteomes" id="UP000240830"/>
    </source>
</evidence>
<dbReference type="AlphaFoldDB" id="A0A2H9TNW6"/>
<reference evidence="1 2" key="1">
    <citation type="submission" date="2016-10" db="EMBL/GenBank/DDBJ databases">
        <title>The genome of Paramicrosporidium saccamoebae is the missing link in understanding Cryptomycota and Microsporidia evolution.</title>
        <authorList>
            <person name="Quandt C.A."/>
            <person name="Beaudet D."/>
            <person name="Corsaro D."/>
            <person name="Michel R."/>
            <person name="Corradi N."/>
            <person name="James T."/>
        </authorList>
    </citation>
    <scope>NUCLEOTIDE SEQUENCE [LARGE SCALE GENOMIC DNA]</scope>
    <source>
        <strain evidence="1 2">KSL3</strain>
    </source>
</reference>
<accession>A0A2H9TNW6</accession>
<evidence type="ECO:0000313" key="1">
    <source>
        <dbReference type="EMBL" id="PJF19445.1"/>
    </source>
</evidence>
<dbReference type="EMBL" id="MTSL01000063">
    <property type="protein sequence ID" value="PJF19445.1"/>
    <property type="molecule type" value="Genomic_DNA"/>
</dbReference>
<protein>
    <submittedName>
        <fullName evidence="1">Uncharacterized protein</fullName>
    </submittedName>
</protein>
<keyword evidence="2" id="KW-1185">Reference proteome</keyword>
<dbReference type="OrthoDB" id="1933874at2759"/>
<gene>
    <name evidence="1" type="ORF">PSACC_00723</name>
</gene>
<sequence>MPLESRTQSRQSFQTLVVQCKYLLGSASHQVDESVLLWTGLKLGPPRRLKFPDSETILKSLRERLSTK</sequence>
<organism evidence="1 2">
    <name type="scientific">Paramicrosporidium saccamoebae</name>
    <dbReference type="NCBI Taxonomy" id="1246581"/>
    <lineage>
        <taxon>Eukaryota</taxon>
        <taxon>Fungi</taxon>
        <taxon>Fungi incertae sedis</taxon>
        <taxon>Cryptomycota</taxon>
        <taxon>Cryptomycota incertae sedis</taxon>
        <taxon>Paramicrosporidium</taxon>
    </lineage>
</organism>